<keyword evidence="8" id="KW-1185">Reference proteome</keyword>
<feature type="domain" description="Ammonium transporter AmtB-like" evidence="6">
    <location>
        <begin position="2"/>
        <end position="116"/>
    </location>
</feature>
<protein>
    <recommendedName>
        <fullName evidence="6">Ammonium transporter AmtB-like domain-containing protein</fullName>
    </recommendedName>
</protein>
<dbReference type="HOGENOM" id="CLU_1201030_0_0_1"/>
<dbReference type="GO" id="GO:0008519">
    <property type="term" value="F:ammonium channel activity"/>
    <property type="evidence" value="ECO:0007669"/>
    <property type="project" value="InterPro"/>
</dbReference>
<keyword evidence="4 5" id="KW-0472">Membrane</keyword>
<evidence type="ECO:0000256" key="4">
    <source>
        <dbReference type="ARBA" id="ARBA00023136"/>
    </source>
</evidence>
<dbReference type="PANTHER" id="PTHR11730:SF58">
    <property type="entry name" value="AMMONIUM TRANSPORTER"/>
    <property type="match status" value="1"/>
</dbReference>
<dbReference type="SUPFAM" id="SSF111352">
    <property type="entry name" value="Ammonium transporter"/>
    <property type="match status" value="1"/>
</dbReference>
<dbReference type="GO" id="GO:0005886">
    <property type="term" value="C:plasma membrane"/>
    <property type="evidence" value="ECO:0007669"/>
    <property type="project" value="TreeGrafter"/>
</dbReference>
<evidence type="ECO:0000256" key="3">
    <source>
        <dbReference type="ARBA" id="ARBA00022989"/>
    </source>
</evidence>
<dbReference type="InterPro" id="IPR024041">
    <property type="entry name" value="NH4_transpt_AmtB-like_dom"/>
</dbReference>
<name>T1GTA2_MEGSC</name>
<evidence type="ECO:0000256" key="2">
    <source>
        <dbReference type="ARBA" id="ARBA00022692"/>
    </source>
</evidence>
<evidence type="ECO:0000256" key="5">
    <source>
        <dbReference type="SAM" id="Phobius"/>
    </source>
</evidence>
<organism evidence="7 8">
    <name type="scientific">Megaselia scalaris</name>
    <name type="common">Humpbacked fly</name>
    <name type="synonym">Phora scalaris</name>
    <dbReference type="NCBI Taxonomy" id="36166"/>
    <lineage>
        <taxon>Eukaryota</taxon>
        <taxon>Metazoa</taxon>
        <taxon>Ecdysozoa</taxon>
        <taxon>Arthropoda</taxon>
        <taxon>Hexapoda</taxon>
        <taxon>Insecta</taxon>
        <taxon>Pterygota</taxon>
        <taxon>Neoptera</taxon>
        <taxon>Endopterygota</taxon>
        <taxon>Diptera</taxon>
        <taxon>Brachycera</taxon>
        <taxon>Muscomorpha</taxon>
        <taxon>Platypezoidea</taxon>
        <taxon>Phoridae</taxon>
        <taxon>Megaseliini</taxon>
        <taxon>Megaselia</taxon>
    </lineage>
</organism>
<evidence type="ECO:0000313" key="7">
    <source>
        <dbReference type="EnsemblMetazoa" id="MESCA006927-PA"/>
    </source>
</evidence>
<keyword evidence="3 5" id="KW-1133">Transmembrane helix</keyword>
<dbReference type="STRING" id="36166.T1GTA2"/>
<dbReference type="GO" id="GO:0097272">
    <property type="term" value="P:ammonium homeostasis"/>
    <property type="evidence" value="ECO:0007669"/>
    <property type="project" value="TreeGrafter"/>
</dbReference>
<reference evidence="7" key="2">
    <citation type="submission" date="2015-06" db="UniProtKB">
        <authorList>
            <consortium name="EnsemblMetazoa"/>
        </authorList>
    </citation>
    <scope>IDENTIFICATION</scope>
</reference>
<dbReference type="PANTHER" id="PTHR11730">
    <property type="entry name" value="AMMONIUM TRANSPORTER"/>
    <property type="match status" value="1"/>
</dbReference>
<keyword evidence="2 5" id="KW-0812">Transmembrane</keyword>
<proteinExistence type="predicted"/>
<sequence length="231" mass="25197">MIGAMLCCLAMPLFDRLGVDDPVGASAVHGVCGIWGVIALGFFADNPIPLDTTKNRSGLFKGGGWYLVGIQTLSAFCLTCWGICTTFLLLFVINKIIPIRMDPNEELLGADLMEHRIRHSQIGLSRAISALAPLKIDLKDIAGIQPVGLNPGHEKSLDELRAADDKLELWRTFLKEIADNSKFCATAKGDVYFQIDINGDIEILTIKNGLYVPSLCKGKSFIKGYIIQDNG</sequence>
<dbReference type="EMBL" id="CAQQ02194899">
    <property type="status" value="NOT_ANNOTATED_CDS"/>
    <property type="molecule type" value="Genomic_DNA"/>
</dbReference>
<dbReference type="Gene3D" id="1.10.3430.10">
    <property type="entry name" value="Ammonium transporter AmtB like domains"/>
    <property type="match status" value="1"/>
</dbReference>
<dbReference type="AlphaFoldDB" id="T1GTA2"/>
<dbReference type="InterPro" id="IPR029020">
    <property type="entry name" value="Ammonium/urea_transptr"/>
</dbReference>
<reference evidence="8" key="1">
    <citation type="submission" date="2013-02" db="EMBL/GenBank/DDBJ databases">
        <authorList>
            <person name="Hughes D."/>
        </authorList>
    </citation>
    <scope>NUCLEOTIDE SEQUENCE</scope>
    <source>
        <strain>Durham</strain>
        <strain evidence="8">NC isolate 2 -- Noor lab</strain>
    </source>
</reference>
<dbReference type="EMBL" id="CAQQ02194900">
    <property type="status" value="NOT_ANNOTATED_CDS"/>
    <property type="molecule type" value="Genomic_DNA"/>
</dbReference>
<evidence type="ECO:0000259" key="6">
    <source>
        <dbReference type="Pfam" id="PF00909"/>
    </source>
</evidence>
<evidence type="ECO:0000256" key="1">
    <source>
        <dbReference type="ARBA" id="ARBA00004141"/>
    </source>
</evidence>
<comment type="subcellular location">
    <subcellularLocation>
        <location evidence="1">Membrane</location>
        <topology evidence="1">Multi-pass membrane protein</topology>
    </subcellularLocation>
</comment>
<feature type="transmembrane region" description="Helical" evidence="5">
    <location>
        <begin position="26"/>
        <end position="44"/>
    </location>
</feature>
<dbReference type="EnsemblMetazoa" id="MESCA006927-RA">
    <property type="protein sequence ID" value="MESCA006927-PA"/>
    <property type="gene ID" value="MESCA006927"/>
</dbReference>
<accession>T1GTA2</accession>
<dbReference type="Pfam" id="PF00909">
    <property type="entry name" value="Ammonium_transp"/>
    <property type="match status" value="1"/>
</dbReference>
<evidence type="ECO:0000313" key="8">
    <source>
        <dbReference type="Proteomes" id="UP000015102"/>
    </source>
</evidence>
<feature type="transmembrane region" description="Helical" evidence="5">
    <location>
        <begin position="65"/>
        <end position="93"/>
    </location>
</feature>
<dbReference type="Proteomes" id="UP000015102">
    <property type="component" value="Unassembled WGS sequence"/>
</dbReference>